<keyword evidence="3 6" id="KW-1133">Transmembrane helix</keyword>
<dbReference type="PANTHER" id="PTHR11662">
    <property type="entry name" value="SOLUTE CARRIER FAMILY 17"/>
    <property type="match status" value="1"/>
</dbReference>
<dbReference type="Pfam" id="PF07690">
    <property type="entry name" value="MFS_1"/>
    <property type="match status" value="2"/>
</dbReference>
<dbReference type="EMBL" id="RCHU01000355">
    <property type="protein sequence ID" value="TKS06196.1"/>
    <property type="molecule type" value="Genomic_DNA"/>
</dbReference>
<dbReference type="SUPFAM" id="SSF103473">
    <property type="entry name" value="MFS general substrate transporter"/>
    <property type="match status" value="2"/>
</dbReference>
<keyword evidence="4 6" id="KW-0472">Membrane</keyword>
<proteinExistence type="inferred from homology"/>
<dbReference type="PANTHER" id="PTHR11662:SF451">
    <property type="entry name" value="MAJOR FACILITATOR SUPERFAMILY (MFS) PROFILE DOMAIN-CONTAINING PROTEIN"/>
    <property type="match status" value="1"/>
</dbReference>
<dbReference type="STRING" id="43335.A0A4V6A985"/>
<gene>
    <name evidence="7" type="ORF">D5086_0000125120</name>
</gene>
<protein>
    <recommendedName>
        <fullName evidence="8">Major facilitator superfamily (MFS) profile domain-containing protein</fullName>
    </recommendedName>
</protein>
<feature type="transmembrane region" description="Helical" evidence="6">
    <location>
        <begin position="20"/>
        <end position="41"/>
    </location>
</feature>
<dbReference type="GO" id="GO:0022857">
    <property type="term" value="F:transmembrane transporter activity"/>
    <property type="evidence" value="ECO:0007669"/>
    <property type="project" value="InterPro"/>
</dbReference>
<evidence type="ECO:0000256" key="1">
    <source>
        <dbReference type="ARBA" id="ARBA00004141"/>
    </source>
</evidence>
<comment type="similarity">
    <text evidence="5">Belongs to the major facilitator superfamily. Sodium/anion cotransporter (TC 2.A.1.14) family.</text>
</comment>
<dbReference type="InterPro" id="IPR011701">
    <property type="entry name" value="MFS"/>
</dbReference>
<feature type="transmembrane region" description="Helical" evidence="6">
    <location>
        <begin position="48"/>
        <end position="68"/>
    </location>
</feature>
<dbReference type="AlphaFoldDB" id="A0A4V6A985"/>
<dbReference type="InterPro" id="IPR036259">
    <property type="entry name" value="MFS_trans_sf"/>
</dbReference>
<dbReference type="GO" id="GO:0016020">
    <property type="term" value="C:membrane"/>
    <property type="evidence" value="ECO:0007669"/>
    <property type="project" value="UniProtKB-SubCell"/>
</dbReference>
<comment type="caution">
    <text evidence="7">The sequence shown here is derived from an EMBL/GenBank/DDBJ whole genome shotgun (WGS) entry which is preliminary data.</text>
</comment>
<keyword evidence="2 6" id="KW-0812">Transmembrane</keyword>
<reference evidence="7" key="1">
    <citation type="submission" date="2018-10" db="EMBL/GenBank/DDBJ databases">
        <title>Population genomic analysis revealed the cold adaptation of white poplar.</title>
        <authorList>
            <person name="Liu Y.-J."/>
        </authorList>
    </citation>
    <scope>NUCLEOTIDE SEQUENCE [LARGE SCALE GENOMIC DNA]</scope>
    <source>
        <strain evidence="7">PAL-ZL1</strain>
    </source>
</reference>
<evidence type="ECO:0000313" key="7">
    <source>
        <dbReference type="EMBL" id="TKS06196.1"/>
    </source>
</evidence>
<feature type="transmembrane region" description="Helical" evidence="6">
    <location>
        <begin position="126"/>
        <end position="147"/>
    </location>
</feature>
<comment type="subcellular location">
    <subcellularLocation>
        <location evidence="1">Membrane</location>
        <topology evidence="1">Multi-pass membrane protein</topology>
    </subcellularLocation>
</comment>
<organism evidence="7">
    <name type="scientific">Populus alba</name>
    <name type="common">White poplar</name>
    <dbReference type="NCBI Taxonomy" id="43335"/>
    <lineage>
        <taxon>Eukaryota</taxon>
        <taxon>Viridiplantae</taxon>
        <taxon>Streptophyta</taxon>
        <taxon>Embryophyta</taxon>
        <taxon>Tracheophyta</taxon>
        <taxon>Spermatophyta</taxon>
        <taxon>Magnoliopsida</taxon>
        <taxon>eudicotyledons</taxon>
        <taxon>Gunneridae</taxon>
        <taxon>Pentapetalae</taxon>
        <taxon>rosids</taxon>
        <taxon>fabids</taxon>
        <taxon>Malpighiales</taxon>
        <taxon>Salicaceae</taxon>
        <taxon>Saliceae</taxon>
        <taxon>Populus</taxon>
    </lineage>
</organism>
<evidence type="ECO:0000256" key="3">
    <source>
        <dbReference type="ARBA" id="ARBA00022989"/>
    </source>
</evidence>
<sequence length="236" mass="26580">MSIAILPMSQEFNWNSATVGLIQSSFFGGYLLTQIFGGIWADKISGKLVFGFGVVWWSIATVLTPIAAKIGLPFLLIMRAFMGIGEKKKEEFDLICFESTYLHLKGQIEDFHLNGLAISPILIHTFGWPSVFYSFGSLGGIWFALWIKKAYSSRKEDPELSPRERKLILGSSVSKEPVSVIPWKLILSKAPVWALIISHFCHNWGTFVLLTWMPTYYNQVLKFISLSQACYVSCHG</sequence>
<evidence type="ECO:0000256" key="4">
    <source>
        <dbReference type="ARBA" id="ARBA00023136"/>
    </source>
</evidence>
<feature type="transmembrane region" description="Helical" evidence="6">
    <location>
        <begin position="192"/>
        <end position="213"/>
    </location>
</feature>
<evidence type="ECO:0008006" key="8">
    <source>
        <dbReference type="Google" id="ProtNLM"/>
    </source>
</evidence>
<name>A0A4V6A985_POPAL</name>
<evidence type="ECO:0000256" key="2">
    <source>
        <dbReference type="ARBA" id="ARBA00022692"/>
    </source>
</evidence>
<accession>A0A4V6A985</accession>
<dbReference type="Gene3D" id="1.20.1250.20">
    <property type="entry name" value="MFS general substrate transporter like domains"/>
    <property type="match status" value="2"/>
</dbReference>
<evidence type="ECO:0000256" key="6">
    <source>
        <dbReference type="SAM" id="Phobius"/>
    </source>
</evidence>
<dbReference type="InterPro" id="IPR050382">
    <property type="entry name" value="MFS_Na/Anion_cotransporter"/>
</dbReference>
<evidence type="ECO:0000256" key="5">
    <source>
        <dbReference type="ARBA" id="ARBA00024362"/>
    </source>
</evidence>